<sequence>MIDVAVGPAGDELAKGHGTRDLVLYLGICFSPIQGEEKGGAAVFHRSTSSLEHPPRAVEPDAQRSVRRQRHHALVLEPGHECSSGRVRQGDPSRTPSDRGSTARHRPDRLRRISYRPLQTTANSVRRVNEWSTKRYMSEADSGGS</sequence>
<dbReference type="Proteomes" id="UP001143856">
    <property type="component" value="Unassembled WGS sequence"/>
</dbReference>
<proteinExistence type="predicted"/>
<accession>A0ACC1P4S5</accession>
<gene>
    <name evidence="1" type="ORF">NUW58_g5120</name>
</gene>
<dbReference type="EMBL" id="JAPDGR010000976">
    <property type="protein sequence ID" value="KAJ2986245.1"/>
    <property type="molecule type" value="Genomic_DNA"/>
</dbReference>
<keyword evidence="2" id="KW-1185">Reference proteome</keyword>
<name>A0ACC1P4S5_9PEZI</name>
<evidence type="ECO:0000313" key="2">
    <source>
        <dbReference type="Proteomes" id="UP001143856"/>
    </source>
</evidence>
<evidence type="ECO:0000313" key="1">
    <source>
        <dbReference type="EMBL" id="KAJ2986245.1"/>
    </source>
</evidence>
<comment type="caution">
    <text evidence="1">The sequence shown here is derived from an EMBL/GenBank/DDBJ whole genome shotgun (WGS) entry which is preliminary data.</text>
</comment>
<protein>
    <submittedName>
        <fullName evidence="1">Uncharacterized protein</fullName>
    </submittedName>
</protein>
<reference evidence="1" key="1">
    <citation type="submission" date="2022-10" db="EMBL/GenBank/DDBJ databases">
        <title>Genome Sequence of Xylaria curta.</title>
        <authorList>
            <person name="Buettner E."/>
        </authorList>
    </citation>
    <scope>NUCLEOTIDE SEQUENCE</scope>
    <source>
        <strain evidence="1">Babe10</strain>
    </source>
</reference>
<organism evidence="1 2">
    <name type="scientific">Xylaria curta</name>
    <dbReference type="NCBI Taxonomy" id="42375"/>
    <lineage>
        <taxon>Eukaryota</taxon>
        <taxon>Fungi</taxon>
        <taxon>Dikarya</taxon>
        <taxon>Ascomycota</taxon>
        <taxon>Pezizomycotina</taxon>
        <taxon>Sordariomycetes</taxon>
        <taxon>Xylariomycetidae</taxon>
        <taxon>Xylariales</taxon>
        <taxon>Xylariaceae</taxon>
        <taxon>Xylaria</taxon>
    </lineage>
</organism>